<evidence type="ECO:0000256" key="15">
    <source>
        <dbReference type="SAM" id="Phobius"/>
    </source>
</evidence>
<evidence type="ECO:0000256" key="5">
    <source>
        <dbReference type="ARBA" id="ARBA00022475"/>
    </source>
</evidence>
<reference evidence="19" key="1">
    <citation type="submission" date="2017-09" db="EMBL/GenBank/DDBJ databases">
        <title>Depth-based differentiation of microbial function through sediment-hosted aquifers and enrichment of novel symbionts in the deep terrestrial subsurface.</title>
        <authorList>
            <person name="Probst A.J."/>
            <person name="Ladd B."/>
            <person name="Jarett J.K."/>
            <person name="Geller-Mcgrath D.E."/>
            <person name="Sieber C.M.K."/>
            <person name="Emerson J.B."/>
            <person name="Anantharaman K."/>
            <person name="Thomas B.C."/>
            <person name="Malmstrom R."/>
            <person name="Stieglmeier M."/>
            <person name="Klingl A."/>
            <person name="Woyke T."/>
            <person name="Ryan C.M."/>
            <person name="Banfield J.F."/>
        </authorList>
    </citation>
    <scope>NUCLEOTIDE SEQUENCE [LARGE SCALE GENOMIC DNA]</scope>
</reference>
<dbReference type="GO" id="GO:0000156">
    <property type="term" value="F:phosphorelay response regulator activity"/>
    <property type="evidence" value="ECO:0007669"/>
    <property type="project" value="TreeGrafter"/>
</dbReference>
<dbReference type="GO" id="GO:0006355">
    <property type="term" value="P:regulation of DNA-templated transcription"/>
    <property type="evidence" value="ECO:0007669"/>
    <property type="project" value="InterPro"/>
</dbReference>
<evidence type="ECO:0000256" key="4">
    <source>
        <dbReference type="ARBA" id="ARBA00012438"/>
    </source>
</evidence>
<evidence type="ECO:0000256" key="12">
    <source>
        <dbReference type="ARBA" id="ARBA00022989"/>
    </source>
</evidence>
<dbReference type="GO" id="GO:0007234">
    <property type="term" value="P:osmosensory signaling via phosphorelay pathway"/>
    <property type="evidence" value="ECO:0007669"/>
    <property type="project" value="TreeGrafter"/>
</dbReference>
<dbReference type="Pfam" id="PF00989">
    <property type="entry name" value="PAS"/>
    <property type="match status" value="1"/>
</dbReference>
<feature type="transmembrane region" description="Helical" evidence="15">
    <location>
        <begin position="15"/>
        <end position="35"/>
    </location>
</feature>
<keyword evidence="11" id="KW-0067">ATP-binding</keyword>
<keyword evidence="6" id="KW-0597">Phosphoprotein</keyword>
<feature type="transmembrane region" description="Helical" evidence="15">
    <location>
        <begin position="148"/>
        <end position="164"/>
    </location>
</feature>
<dbReference type="EMBL" id="PFNL01000070">
    <property type="protein sequence ID" value="PIZ46982.1"/>
    <property type="molecule type" value="Genomic_DNA"/>
</dbReference>
<proteinExistence type="predicted"/>
<evidence type="ECO:0000256" key="13">
    <source>
        <dbReference type="ARBA" id="ARBA00023012"/>
    </source>
</evidence>
<sequence>MNIALIQRYRKNIEISIWILILGIGLFVNLVELPAVKQSKELLNLLIILIISFTLVYYRIIAPRWSNIELILTSILIYTVFIFTIIHFTGSFQSVLFSLIFVPILITALMLGVEALAIVVAGEIFWLFSEYFLYFAPTYSNVLGIETLLWEKLIAVLLVSFMAYDNSKEIFKRQNEHELLEIEKNTIRKLQEREETILQSMKDIVVALDITGNILTTNKAFTDTIGKQKSEMLGKNYTEFFSIEQLDNVNEVTQIIDINATPLGENDISELSASQEINYRLTVNQTNKQLLVSITISALHEADQIAGKVLVIRDITETQQLERMKLDFVSMAAHELRTPITAIRGYLSALKEEARPSLSEEHNKFLDRADIAANQLTTLMENLLSVSRIEKGSFNLDLRKTDWIHLMDQRVEELMNRATERNLTLTWQHPDADVPEVLVDPLRVSEVLNNLISNAINYTPAGSVTITVEYDSAKEMVITHITDTGQGIPTEAQNHLFEKFFRVSGILEQGSKGTGLGLYISKEIIELHHGEIWVESKEGSGSTFSFSIPTIHNLTIRDGI</sequence>
<name>A0A2M7TJZ0_UNCKA</name>
<dbReference type="SMART" id="SM00388">
    <property type="entry name" value="HisKA"/>
    <property type="match status" value="1"/>
</dbReference>
<dbReference type="InterPro" id="IPR003661">
    <property type="entry name" value="HisK_dim/P_dom"/>
</dbReference>
<dbReference type="InterPro" id="IPR003594">
    <property type="entry name" value="HATPase_dom"/>
</dbReference>
<dbReference type="InterPro" id="IPR036097">
    <property type="entry name" value="HisK_dim/P_sf"/>
</dbReference>
<dbReference type="FunFam" id="3.30.565.10:FF:000023">
    <property type="entry name" value="PAS domain-containing sensor histidine kinase"/>
    <property type="match status" value="1"/>
</dbReference>
<dbReference type="SUPFAM" id="SSF47384">
    <property type="entry name" value="Homodimeric domain of signal transducing histidine kinase"/>
    <property type="match status" value="1"/>
</dbReference>
<dbReference type="GO" id="GO:0000155">
    <property type="term" value="F:phosphorelay sensor kinase activity"/>
    <property type="evidence" value="ECO:0007669"/>
    <property type="project" value="InterPro"/>
</dbReference>
<keyword evidence="9" id="KW-0547">Nucleotide-binding</keyword>
<evidence type="ECO:0000256" key="8">
    <source>
        <dbReference type="ARBA" id="ARBA00022692"/>
    </source>
</evidence>
<evidence type="ECO:0000256" key="2">
    <source>
        <dbReference type="ARBA" id="ARBA00004236"/>
    </source>
</evidence>
<evidence type="ECO:0000256" key="3">
    <source>
        <dbReference type="ARBA" id="ARBA00004314"/>
    </source>
</evidence>
<dbReference type="Pfam" id="PF02518">
    <property type="entry name" value="HATPase_c"/>
    <property type="match status" value="1"/>
</dbReference>
<feature type="transmembrane region" description="Helical" evidence="15">
    <location>
        <begin position="42"/>
        <end position="62"/>
    </location>
</feature>
<dbReference type="CDD" id="cd00082">
    <property type="entry name" value="HisKA"/>
    <property type="match status" value="1"/>
</dbReference>
<dbReference type="InterPro" id="IPR050351">
    <property type="entry name" value="BphY/WalK/GraS-like"/>
</dbReference>
<dbReference type="GO" id="GO:0005524">
    <property type="term" value="F:ATP binding"/>
    <property type="evidence" value="ECO:0007669"/>
    <property type="project" value="UniProtKB-KW"/>
</dbReference>
<evidence type="ECO:0000259" key="16">
    <source>
        <dbReference type="PROSITE" id="PS50109"/>
    </source>
</evidence>
<protein>
    <recommendedName>
        <fullName evidence="4">histidine kinase</fullName>
        <ecNumber evidence="4">2.7.13.3</ecNumber>
    </recommendedName>
</protein>
<keyword evidence="7" id="KW-0808">Transferase</keyword>
<comment type="catalytic activity">
    <reaction evidence="1">
        <text>ATP + protein L-histidine = ADP + protein N-phospho-L-histidine.</text>
        <dbReference type="EC" id="2.7.13.3"/>
    </reaction>
</comment>
<feature type="domain" description="PAS" evidence="17">
    <location>
        <begin position="190"/>
        <end position="254"/>
    </location>
</feature>
<keyword evidence="13" id="KW-0902">Two-component regulatory system</keyword>
<evidence type="ECO:0000256" key="10">
    <source>
        <dbReference type="ARBA" id="ARBA00022777"/>
    </source>
</evidence>
<feature type="transmembrane region" description="Helical" evidence="15">
    <location>
        <begin position="68"/>
        <end position="88"/>
    </location>
</feature>
<dbReference type="Proteomes" id="UP000228920">
    <property type="component" value="Unassembled WGS sequence"/>
</dbReference>
<dbReference type="InterPro" id="IPR036890">
    <property type="entry name" value="HATPase_C_sf"/>
</dbReference>
<evidence type="ECO:0000256" key="1">
    <source>
        <dbReference type="ARBA" id="ARBA00000085"/>
    </source>
</evidence>
<dbReference type="SUPFAM" id="SSF55874">
    <property type="entry name" value="ATPase domain of HSP90 chaperone/DNA topoisomerase II/histidine kinase"/>
    <property type="match status" value="1"/>
</dbReference>
<dbReference type="FunFam" id="1.10.287.130:FF:000001">
    <property type="entry name" value="Two-component sensor histidine kinase"/>
    <property type="match status" value="1"/>
</dbReference>
<dbReference type="InterPro" id="IPR000014">
    <property type="entry name" value="PAS"/>
</dbReference>
<evidence type="ECO:0000256" key="9">
    <source>
        <dbReference type="ARBA" id="ARBA00022741"/>
    </source>
</evidence>
<feature type="transmembrane region" description="Helical" evidence="15">
    <location>
        <begin position="95"/>
        <end position="128"/>
    </location>
</feature>
<dbReference type="CDD" id="cd00130">
    <property type="entry name" value="PAS"/>
    <property type="match status" value="1"/>
</dbReference>
<dbReference type="PANTHER" id="PTHR42878">
    <property type="entry name" value="TWO-COMPONENT HISTIDINE KINASE"/>
    <property type="match status" value="1"/>
</dbReference>
<dbReference type="GO" id="GO:0005886">
    <property type="term" value="C:plasma membrane"/>
    <property type="evidence" value="ECO:0007669"/>
    <property type="project" value="UniProtKB-SubCell"/>
</dbReference>
<comment type="subcellular location">
    <subcellularLocation>
        <location evidence="2">Cell membrane</location>
    </subcellularLocation>
    <subcellularLocation>
        <location evidence="3">Membrane raft</location>
        <topology evidence="3">Multi-pass membrane protein</topology>
    </subcellularLocation>
</comment>
<comment type="caution">
    <text evidence="18">The sequence shown here is derived from an EMBL/GenBank/DDBJ whole genome shotgun (WGS) entry which is preliminary data.</text>
</comment>
<dbReference type="NCBIfam" id="TIGR00229">
    <property type="entry name" value="sensory_box"/>
    <property type="match status" value="1"/>
</dbReference>
<dbReference type="PROSITE" id="PS50109">
    <property type="entry name" value="HIS_KIN"/>
    <property type="match status" value="1"/>
</dbReference>
<keyword evidence="10" id="KW-0418">Kinase</keyword>
<dbReference type="SMART" id="SM00387">
    <property type="entry name" value="HATPase_c"/>
    <property type="match status" value="1"/>
</dbReference>
<dbReference type="CDD" id="cd16922">
    <property type="entry name" value="HATPase_EvgS-ArcB-TorS-like"/>
    <property type="match status" value="1"/>
</dbReference>
<dbReference type="AlphaFoldDB" id="A0A2M7TJZ0"/>
<dbReference type="EC" id="2.7.13.3" evidence="4"/>
<dbReference type="GO" id="GO:0030295">
    <property type="term" value="F:protein kinase activator activity"/>
    <property type="evidence" value="ECO:0007669"/>
    <property type="project" value="TreeGrafter"/>
</dbReference>
<evidence type="ECO:0000256" key="11">
    <source>
        <dbReference type="ARBA" id="ARBA00022840"/>
    </source>
</evidence>
<dbReference type="Pfam" id="PF00512">
    <property type="entry name" value="HisKA"/>
    <property type="match status" value="1"/>
</dbReference>
<feature type="domain" description="Histidine kinase" evidence="16">
    <location>
        <begin position="331"/>
        <end position="552"/>
    </location>
</feature>
<dbReference type="InterPro" id="IPR035965">
    <property type="entry name" value="PAS-like_dom_sf"/>
</dbReference>
<dbReference type="GO" id="GO:0045121">
    <property type="term" value="C:membrane raft"/>
    <property type="evidence" value="ECO:0007669"/>
    <property type="project" value="UniProtKB-SubCell"/>
</dbReference>
<dbReference type="PANTHER" id="PTHR42878:SF7">
    <property type="entry name" value="SENSOR HISTIDINE KINASE GLRK"/>
    <property type="match status" value="1"/>
</dbReference>
<evidence type="ECO:0000256" key="6">
    <source>
        <dbReference type="ARBA" id="ARBA00022553"/>
    </source>
</evidence>
<dbReference type="Gene3D" id="3.30.450.20">
    <property type="entry name" value="PAS domain"/>
    <property type="match status" value="1"/>
</dbReference>
<dbReference type="SMART" id="SM00091">
    <property type="entry name" value="PAS"/>
    <property type="match status" value="1"/>
</dbReference>
<dbReference type="InterPro" id="IPR004358">
    <property type="entry name" value="Sig_transdc_His_kin-like_C"/>
</dbReference>
<dbReference type="InterPro" id="IPR013767">
    <property type="entry name" value="PAS_fold"/>
</dbReference>
<dbReference type="PRINTS" id="PR00344">
    <property type="entry name" value="BCTRLSENSOR"/>
</dbReference>
<evidence type="ECO:0000256" key="7">
    <source>
        <dbReference type="ARBA" id="ARBA00022679"/>
    </source>
</evidence>
<keyword evidence="14 15" id="KW-0472">Membrane</keyword>
<dbReference type="SUPFAM" id="SSF55785">
    <property type="entry name" value="PYP-like sensor domain (PAS domain)"/>
    <property type="match status" value="1"/>
</dbReference>
<dbReference type="Gene3D" id="1.10.287.130">
    <property type="match status" value="1"/>
</dbReference>
<evidence type="ECO:0000259" key="17">
    <source>
        <dbReference type="PROSITE" id="PS50112"/>
    </source>
</evidence>
<keyword evidence="8 15" id="KW-0812">Transmembrane</keyword>
<accession>A0A2M7TJZ0</accession>
<dbReference type="PROSITE" id="PS50112">
    <property type="entry name" value="PAS"/>
    <property type="match status" value="1"/>
</dbReference>
<evidence type="ECO:0000313" key="19">
    <source>
        <dbReference type="Proteomes" id="UP000228920"/>
    </source>
</evidence>
<gene>
    <name evidence="18" type="ORF">COY32_02535</name>
</gene>
<organism evidence="18 19">
    <name type="scientific">candidate division WWE3 bacterium CG_4_10_14_0_2_um_filter_41_14</name>
    <dbReference type="NCBI Taxonomy" id="1975072"/>
    <lineage>
        <taxon>Bacteria</taxon>
        <taxon>Katanobacteria</taxon>
    </lineage>
</organism>
<evidence type="ECO:0000256" key="14">
    <source>
        <dbReference type="ARBA" id="ARBA00023136"/>
    </source>
</evidence>
<dbReference type="InterPro" id="IPR005467">
    <property type="entry name" value="His_kinase_dom"/>
</dbReference>
<keyword evidence="5" id="KW-1003">Cell membrane</keyword>
<keyword evidence="12 15" id="KW-1133">Transmembrane helix</keyword>
<evidence type="ECO:0000313" key="18">
    <source>
        <dbReference type="EMBL" id="PIZ46982.1"/>
    </source>
</evidence>
<dbReference type="Gene3D" id="3.30.565.10">
    <property type="entry name" value="Histidine kinase-like ATPase, C-terminal domain"/>
    <property type="match status" value="1"/>
</dbReference>